<accession>A0ABS6X8U6</accession>
<dbReference type="Proteomes" id="UP000774935">
    <property type="component" value="Unassembled WGS sequence"/>
</dbReference>
<dbReference type="PANTHER" id="PTHR31212">
    <property type="entry name" value="ALPHA-KETOGLUTARATE-DEPENDENT DIOXYGENASE ALKB HOMOLOG 3"/>
    <property type="match status" value="1"/>
</dbReference>
<dbReference type="EMBL" id="JAHWXQ010000001">
    <property type="protein sequence ID" value="MBW3364337.1"/>
    <property type="molecule type" value="Genomic_DNA"/>
</dbReference>
<evidence type="ECO:0000259" key="1">
    <source>
        <dbReference type="PROSITE" id="PS51471"/>
    </source>
</evidence>
<comment type="caution">
    <text evidence="2">The sequence shown here is derived from an EMBL/GenBank/DDBJ whole genome shotgun (WGS) entry which is preliminary data.</text>
</comment>
<protein>
    <submittedName>
        <fullName evidence="2">Alpha-ketoglutarate-dependent dioxygenase AlkB</fullName>
    </submittedName>
</protein>
<keyword evidence="2" id="KW-0223">Dioxygenase</keyword>
<dbReference type="RefSeq" id="WP_199108838.1">
    <property type="nucleotide sequence ID" value="NZ_JAHWXQ010000001.1"/>
</dbReference>
<name>A0ABS6X8U6_9BACT</name>
<dbReference type="InterPro" id="IPR005123">
    <property type="entry name" value="Oxoglu/Fe-dep_dioxygenase_dom"/>
</dbReference>
<dbReference type="GO" id="GO:0051213">
    <property type="term" value="F:dioxygenase activity"/>
    <property type="evidence" value="ECO:0007669"/>
    <property type="project" value="UniProtKB-KW"/>
</dbReference>
<dbReference type="InterPro" id="IPR032854">
    <property type="entry name" value="ALKBH3"/>
</dbReference>
<dbReference type="Pfam" id="PF13532">
    <property type="entry name" value="2OG-FeII_Oxy_2"/>
    <property type="match status" value="1"/>
</dbReference>
<dbReference type="SUPFAM" id="SSF51197">
    <property type="entry name" value="Clavaminate synthase-like"/>
    <property type="match status" value="1"/>
</dbReference>
<proteinExistence type="predicted"/>
<dbReference type="PROSITE" id="PS51471">
    <property type="entry name" value="FE2OG_OXY"/>
    <property type="match status" value="1"/>
</dbReference>
<organism evidence="2 3">
    <name type="scientific">Pontibacter populi</name>
    <dbReference type="NCBI Taxonomy" id="890055"/>
    <lineage>
        <taxon>Bacteria</taxon>
        <taxon>Pseudomonadati</taxon>
        <taxon>Bacteroidota</taxon>
        <taxon>Cytophagia</taxon>
        <taxon>Cytophagales</taxon>
        <taxon>Hymenobacteraceae</taxon>
        <taxon>Pontibacter</taxon>
    </lineage>
</organism>
<feature type="domain" description="Fe2OG dioxygenase" evidence="1">
    <location>
        <begin position="100"/>
        <end position="199"/>
    </location>
</feature>
<evidence type="ECO:0000313" key="2">
    <source>
        <dbReference type="EMBL" id="MBW3364337.1"/>
    </source>
</evidence>
<keyword evidence="3" id="KW-1185">Reference proteome</keyword>
<dbReference type="PANTHER" id="PTHR31212:SF4">
    <property type="entry name" value="ALPHA-KETOGLUTARATE-DEPENDENT DIOXYGENASE ALKB HOMOLOG 3"/>
    <property type="match status" value="1"/>
</dbReference>
<sequence>MSKFKIDTAAKLPLPDAEVYFVPDFFTEQESKLYFEQLLEQVSWKQEKIRMFGKELPMPRLTAWYGDKAYTYSGLQNHPQPWLSVLLQIKEKIEAATGHSYNSVLLNLYQNGQNSMGWHSDDEPELGPEPTIASVSFGAERRFGFKHRHNKAQKNFYLPITHGSLLLMQGPTQHNWQHAIPKTAKPTGNRINLTFRNIVS</sequence>
<dbReference type="Gene3D" id="2.60.120.590">
    <property type="entry name" value="Alpha-ketoglutarate-dependent dioxygenase AlkB-like"/>
    <property type="match status" value="1"/>
</dbReference>
<keyword evidence="2" id="KW-0560">Oxidoreductase</keyword>
<gene>
    <name evidence="2" type="ORF">KYK27_04740</name>
</gene>
<evidence type="ECO:0000313" key="3">
    <source>
        <dbReference type="Proteomes" id="UP000774935"/>
    </source>
</evidence>
<dbReference type="InterPro" id="IPR027450">
    <property type="entry name" value="AlkB-like"/>
</dbReference>
<reference evidence="2 3" key="1">
    <citation type="submission" date="2021-07" db="EMBL/GenBank/DDBJ databases">
        <authorList>
            <person name="Kim M.K."/>
        </authorList>
    </citation>
    <scope>NUCLEOTIDE SEQUENCE [LARGE SCALE GENOMIC DNA]</scope>
    <source>
        <strain evidence="2 3">HLY7-15</strain>
    </source>
</reference>
<dbReference type="InterPro" id="IPR037151">
    <property type="entry name" value="AlkB-like_sf"/>
</dbReference>